<dbReference type="SMART" id="SM00342">
    <property type="entry name" value="HTH_ARAC"/>
    <property type="match status" value="1"/>
</dbReference>
<dbReference type="InterPro" id="IPR020449">
    <property type="entry name" value="Tscrpt_reg_AraC-type_HTH"/>
</dbReference>
<dbReference type="AlphaFoldDB" id="A0A6I6K002"/>
<dbReference type="GO" id="GO:0000976">
    <property type="term" value="F:transcription cis-regulatory region binding"/>
    <property type="evidence" value="ECO:0007669"/>
    <property type="project" value="TreeGrafter"/>
</dbReference>
<reference evidence="5 6" key="1">
    <citation type="submission" date="2019-11" db="EMBL/GenBank/DDBJ databases">
        <authorList>
            <person name="Zheng R.K."/>
            <person name="Sun C.M."/>
        </authorList>
    </citation>
    <scope>NUCLEOTIDE SEQUENCE [LARGE SCALE GENOMIC DNA]</scope>
    <source>
        <strain evidence="5 6">WC007</strain>
    </source>
</reference>
<keyword evidence="1" id="KW-0805">Transcription regulation</keyword>
<keyword evidence="6" id="KW-1185">Reference proteome</keyword>
<dbReference type="GO" id="GO:0005829">
    <property type="term" value="C:cytosol"/>
    <property type="evidence" value="ECO:0007669"/>
    <property type="project" value="TreeGrafter"/>
</dbReference>
<keyword evidence="2" id="KW-0238">DNA-binding</keyword>
<dbReference type="GO" id="GO:0003700">
    <property type="term" value="F:DNA-binding transcription factor activity"/>
    <property type="evidence" value="ECO:0007669"/>
    <property type="project" value="InterPro"/>
</dbReference>
<feature type="domain" description="HTH araC/xylS-type" evidence="4">
    <location>
        <begin position="243"/>
        <end position="341"/>
    </location>
</feature>
<dbReference type="SUPFAM" id="SSF46689">
    <property type="entry name" value="Homeodomain-like"/>
    <property type="match status" value="1"/>
</dbReference>
<proteinExistence type="predicted"/>
<dbReference type="Pfam" id="PF12833">
    <property type="entry name" value="HTH_18"/>
    <property type="match status" value="1"/>
</dbReference>
<dbReference type="InterPro" id="IPR009057">
    <property type="entry name" value="Homeodomain-like_sf"/>
</dbReference>
<sequence>MTLANKYEIEHNKMNYISTNLYRKMINHALYEGMTPDDFIDLPTPIDSIDKIQVVPANHFFELHEILDKALGPGFSVRIGQQMKMEDYGVLGLSWKTCSWAGEIFERSERYFKLLSNTYLFKIEKDIETSRVFLNRDAYRRGIELSNEATLSATVVVLRAMTESDISPVEVSFKHAPPRKLDDYTRAFNCPILFNQPQNYIAYKKEDLDMRTAKADESINRFLVERVEEEEKGIELSANKIVFEVENLIKDALPSGIPGVEQIGQIMGMSRRTLTRRLSENNLTFRDLIKRIQEEVSKDLLKNSTRSIAEIAFETGFSEQSAFSRAFKNWTNQSPAEFRKIE</sequence>
<dbReference type="Pfam" id="PF12625">
    <property type="entry name" value="Arabinose_bd"/>
    <property type="match status" value="1"/>
</dbReference>
<dbReference type="PROSITE" id="PS01124">
    <property type="entry name" value="HTH_ARAC_FAMILY_2"/>
    <property type="match status" value="1"/>
</dbReference>
<dbReference type="EMBL" id="CP046401">
    <property type="protein sequence ID" value="QGY44703.1"/>
    <property type="molecule type" value="Genomic_DNA"/>
</dbReference>
<accession>A0A6I6K002</accession>
<keyword evidence="3" id="KW-0804">Transcription</keyword>
<evidence type="ECO:0000256" key="2">
    <source>
        <dbReference type="ARBA" id="ARBA00023125"/>
    </source>
</evidence>
<dbReference type="PANTHER" id="PTHR47894:SF1">
    <property type="entry name" value="HTH-TYPE TRANSCRIPTIONAL REGULATOR VQSM"/>
    <property type="match status" value="1"/>
</dbReference>
<organism evidence="5 6">
    <name type="scientific">Maribellus comscasis</name>
    <dbReference type="NCBI Taxonomy" id="2681766"/>
    <lineage>
        <taxon>Bacteria</taxon>
        <taxon>Pseudomonadati</taxon>
        <taxon>Bacteroidota</taxon>
        <taxon>Bacteroidia</taxon>
        <taxon>Marinilabiliales</taxon>
        <taxon>Prolixibacteraceae</taxon>
        <taxon>Maribellus</taxon>
    </lineage>
</organism>
<evidence type="ECO:0000256" key="3">
    <source>
        <dbReference type="ARBA" id="ARBA00023163"/>
    </source>
</evidence>
<evidence type="ECO:0000313" key="6">
    <source>
        <dbReference type="Proteomes" id="UP000428260"/>
    </source>
</evidence>
<evidence type="ECO:0000313" key="5">
    <source>
        <dbReference type="EMBL" id="QGY44703.1"/>
    </source>
</evidence>
<gene>
    <name evidence="5" type="ORF">GM418_13815</name>
</gene>
<evidence type="ECO:0000259" key="4">
    <source>
        <dbReference type="PROSITE" id="PS01124"/>
    </source>
</evidence>
<protein>
    <submittedName>
        <fullName evidence="5">Helix-turn-helix domain-containing protein</fullName>
    </submittedName>
</protein>
<dbReference type="PRINTS" id="PR00032">
    <property type="entry name" value="HTHARAC"/>
</dbReference>
<dbReference type="KEGG" id="mcos:GM418_13815"/>
<dbReference type="PANTHER" id="PTHR47894">
    <property type="entry name" value="HTH-TYPE TRANSCRIPTIONAL REGULATOR GADX"/>
    <property type="match status" value="1"/>
</dbReference>
<dbReference type="Gene3D" id="1.10.10.60">
    <property type="entry name" value="Homeodomain-like"/>
    <property type="match status" value="1"/>
</dbReference>
<dbReference type="InterPro" id="IPR032687">
    <property type="entry name" value="AraC-type_N"/>
</dbReference>
<evidence type="ECO:0000256" key="1">
    <source>
        <dbReference type="ARBA" id="ARBA00023015"/>
    </source>
</evidence>
<name>A0A6I6K002_9BACT</name>
<dbReference type="Proteomes" id="UP000428260">
    <property type="component" value="Chromosome"/>
</dbReference>
<dbReference type="InterPro" id="IPR018060">
    <property type="entry name" value="HTH_AraC"/>
</dbReference>